<evidence type="ECO:0000313" key="4">
    <source>
        <dbReference type="Proteomes" id="UP001396898"/>
    </source>
</evidence>
<keyword evidence="2" id="KW-0732">Signal</keyword>
<keyword evidence="4" id="KW-1185">Reference proteome</keyword>
<dbReference type="Proteomes" id="UP001396898">
    <property type="component" value="Unassembled WGS sequence"/>
</dbReference>
<sequence length="431" mass="46450">MRFAALFALAAAAGTAYAAPVAIANPPTRVVRSVLPIVDATGAPKAQRTTVPESTDAEAAGALDSDRDPELYKVIVTVVDAAKAALLDFPAGQYTYPDYLDTCVEPCRARAASSDSNCMEQCDAVVEYNFDNANLLTLRSTGAPKAPRLLIPFPNYYETDPKFRSHFEPEVLYTPIDDGDYPYVGGPKASKAPKARRQLIPATNIDVSIQDYADSCFKPCLESGEDEAVCSDKCAPLTDNMDADAKLQVSSGLDLGAPKARRQSVSSTDDEGLLDEHKQSTATIPRPKELGDLQEAVEDLQEVVEDHVEALFGTLTKDHGLDLGDADKVEELHHVVYKDVFKNILKGVGIDGLKLPLDLDLDIGLGRRSEIGSPEEADDGGFVVTDFFPDVGFPIVDPEVITFVPDDDPNSKITFIPGATEFGIEDDHDNA</sequence>
<comment type="caution">
    <text evidence="3">The sequence shown here is derived from an EMBL/GenBank/DDBJ whole genome shotgun (WGS) entry which is preliminary data.</text>
</comment>
<proteinExistence type="predicted"/>
<evidence type="ECO:0000313" key="3">
    <source>
        <dbReference type="EMBL" id="KAK8012903.1"/>
    </source>
</evidence>
<reference evidence="3 4" key="1">
    <citation type="submission" date="2023-01" db="EMBL/GenBank/DDBJ databases">
        <title>Analysis of 21 Apiospora genomes using comparative genomics revels a genus with tremendous synthesis potential of carbohydrate active enzymes and secondary metabolites.</title>
        <authorList>
            <person name="Sorensen T."/>
        </authorList>
    </citation>
    <scope>NUCLEOTIDE SEQUENCE [LARGE SCALE GENOMIC DNA]</scope>
    <source>
        <strain evidence="3 4">CBS 20057</strain>
    </source>
</reference>
<gene>
    <name evidence="3" type="ORF">PG991_010278</name>
</gene>
<name>A0ABR1RI91_9PEZI</name>
<feature type="region of interest" description="Disordered" evidence="1">
    <location>
        <begin position="256"/>
        <end position="287"/>
    </location>
</feature>
<protein>
    <submittedName>
        <fullName evidence="3">Uncharacterized protein</fullName>
    </submittedName>
</protein>
<dbReference type="EMBL" id="JAQQWI010000015">
    <property type="protein sequence ID" value="KAK8012903.1"/>
    <property type="molecule type" value="Genomic_DNA"/>
</dbReference>
<accession>A0ABR1RI91</accession>
<organism evidence="3 4">
    <name type="scientific">Apiospora marii</name>
    <dbReference type="NCBI Taxonomy" id="335849"/>
    <lineage>
        <taxon>Eukaryota</taxon>
        <taxon>Fungi</taxon>
        <taxon>Dikarya</taxon>
        <taxon>Ascomycota</taxon>
        <taxon>Pezizomycotina</taxon>
        <taxon>Sordariomycetes</taxon>
        <taxon>Xylariomycetidae</taxon>
        <taxon>Amphisphaeriales</taxon>
        <taxon>Apiosporaceae</taxon>
        <taxon>Apiospora</taxon>
    </lineage>
</organism>
<evidence type="ECO:0000256" key="2">
    <source>
        <dbReference type="SAM" id="SignalP"/>
    </source>
</evidence>
<feature type="chain" id="PRO_5045122396" evidence="2">
    <location>
        <begin position="19"/>
        <end position="431"/>
    </location>
</feature>
<feature type="signal peptide" evidence="2">
    <location>
        <begin position="1"/>
        <end position="18"/>
    </location>
</feature>
<evidence type="ECO:0000256" key="1">
    <source>
        <dbReference type="SAM" id="MobiDB-lite"/>
    </source>
</evidence>